<feature type="region of interest" description="Disordered" evidence="1">
    <location>
        <begin position="1"/>
        <end position="38"/>
    </location>
</feature>
<gene>
    <name evidence="3" type="ORF">ACFQGD_06550</name>
</gene>
<keyword evidence="4" id="KW-1185">Reference proteome</keyword>
<feature type="compositionally biased region" description="Gly residues" evidence="1">
    <location>
        <begin position="22"/>
        <end position="34"/>
    </location>
</feature>
<keyword evidence="2" id="KW-0812">Transmembrane</keyword>
<reference evidence="4" key="1">
    <citation type="journal article" date="2019" name="Int. J. Syst. Evol. Microbiol.">
        <title>The Global Catalogue of Microorganisms (GCM) 10K type strain sequencing project: providing services to taxonomists for standard genome sequencing and annotation.</title>
        <authorList>
            <consortium name="The Broad Institute Genomics Platform"/>
            <consortium name="The Broad Institute Genome Sequencing Center for Infectious Disease"/>
            <person name="Wu L."/>
            <person name="Ma J."/>
        </authorList>
    </citation>
    <scope>NUCLEOTIDE SEQUENCE [LARGE SCALE GENOMIC DNA]</scope>
    <source>
        <strain evidence="4">KCTC 32255</strain>
    </source>
</reference>
<keyword evidence="2" id="KW-1133">Transmembrane helix</keyword>
<evidence type="ECO:0000256" key="2">
    <source>
        <dbReference type="SAM" id="Phobius"/>
    </source>
</evidence>
<feature type="transmembrane region" description="Helical" evidence="2">
    <location>
        <begin position="51"/>
        <end position="69"/>
    </location>
</feature>
<protein>
    <submittedName>
        <fullName evidence="3">Uncharacterized protein</fullName>
    </submittedName>
</protein>
<comment type="caution">
    <text evidence="3">The sequence shown here is derived from an EMBL/GenBank/DDBJ whole genome shotgun (WGS) entry which is preliminary data.</text>
</comment>
<keyword evidence="2" id="KW-0472">Membrane</keyword>
<feature type="transmembrane region" description="Helical" evidence="2">
    <location>
        <begin position="75"/>
        <end position="99"/>
    </location>
</feature>
<dbReference type="EMBL" id="JBHSXX010000001">
    <property type="protein sequence ID" value="MFC6866803.1"/>
    <property type="molecule type" value="Genomic_DNA"/>
</dbReference>
<accession>A0ABW2BVC8</accession>
<dbReference type="Proteomes" id="UP001596337">
    <property type="component" value="Unassembled WGS sequence"/>
</dbReference>
<sequence length="230" mass="24957">MTPEPGATPEPSWSTGFNGADGSSGFGGPRGAAGPGNVPTASTWSKWTLRLLIYGGAIAGITLVVAAALTETPTWYWWLGSPLAVVCGGLASMGIRFRLRHRTLEERRQALAELAARKKTLGEPLERSTLAHRETKHKKRVLRTGVDADAVITFRADGKRGDDFKRLVYLELDVTIPGSAPYPVKTGEYLTAASTGSVAPGRRLRVKVLPDEPQRVAVDWERSLRLEPDR</sequence>
<evidence type="ECO:0000313" key="4">
    <source>
        <dbReference type="Proteomes" id="UP001596337"/>
    </source>
</evidence>
<name>A0ABW2BVC8_9PSEU</name>
<evidence type="ECO:0000313" key="3">
    <source>
        <dbReference type="EMBL" id="MFC6866803.1"/>
    </source>
</evidence>
<evidence type="ECO:0000256" key="1">
    <source>
        <dbReference type="SAM" id="MobiDB-lite"/>
    </source>
</evidence>
<dbReference type="RefSeq" id="WP_345405822.1">
    <property type="nucleotide sequence ID" value="NZ_BAABLA010000121.1"/>
</dbReference>
<organism evidence="3 4">
    <name type="scientific">Haloechinothrix salitolerans</name>
    <dbReference type="NCBI Taxonomy" id="926830"/>
    <lineage>
        <taxon>Bacteria</taxon>
        <taxon>Bacillati</taxon>
        <taxon>Actinomycetota</taxon>
        <taxon>Actinomycetes</taxon>
        <taxon>Pseudonocardiales</taxon>
        <taxon>Pseudonocardiaceae</taxon>
        <taxon>Haloechinothrix</taxon>
    </lineage>
</organism>
<proteinExistence type="predicted"/>